<protein>
    <submittedName>
        <fullName evidence="2">Uncharacterized protein</fullName>
    </submittedName>
</protein>
<feature type="compositionally biased region" description="Low complexity" evidence="1">
    <location>
        <begin position="83"/>
        <end position="92"/>
    </location>
</feature>
<organism evidence="2">
    <name type="scientific">Chromera velia CCMP2878</name>
    <dbReference type="NCBI Taxonomy" id="1169474"/>
    <lineage>
        <taxon>Eukaryota</taxon>
        <taxon>Sar</taxon>
        <taxon>Alveolata</taxon>
        <taxon>Colpodellida</taxon>
        <taxon>Chromeraceae</taxon>
        <taxon>Chromera</taxon>
    </lineage>
</organism>
<feature type="compositionally biased region" description="Gly residues" evidence="1">
    <location>
        <begin position="252"/>
        <end position="265"/>
    </location>
</feature>
<feature type="compositionally biased region" description="Basic and acidic residues" evidence="1">
    <location>
        <begin position="554"/>
        <end position="567"/>
    </location>
</feature>
<reference evidence="2" key="1">
    <citation type="submission" date="2014-11" db="EMBL/GenBank/DDBJ databases">
        <authorList>
            <person name="Otto D Thomas"/>
            <person name="Naeem Raeece"/>
        </authorList>
    </citation>
    <scope>NUCLEOTIDE SEQUENCE</scope>
</reference>
<dbReference type="EMBL" id="CDMZ01000885">
    <property type="protein sequence ID" value="CEM23336.1"/>
    <property type="molecule type" value="Genomic_DNA"/>
</dbReference>
<feature type="region of interest" description="Disordered" evidence="1">
    <location>
        <begin position="252"/>
        <end position="276"/>
    </location>
</feature>
<name>A0A0G4G4K6_9ALVE</name>
<evidence type="ECO:0000313" key="2">
    <source>
        <dbReference type="EMBL" id="CEM23336.1"/>
    </source>
</evidence>
<dbReference type="InterPro" id="IPR036770">
    <property type="entry name" value="Ankyrin_rpt-contain_sf"/>
</dbReference>
<feature type="region of interest" description="Disordered" evidence="1">
    <location>
        <begin position="174"/>
        <end position="232"/>
    </location>
</feature>
<dbReference type="Gene3D" id="1.25.40.20">
    <property type="entry name" value="Ankyrin repeat-containing domain"/>
    <property type="match status" value="1"/>
</dbReference>
<feature type="region of interest" description="Disordered" evidence="1">
    <location>
        <begin position="129"/>
        <end position="149"/>
    </location>
</feature>
<dbReference type="AlphaFoldDB" id="A0A0G4G4K6"/>
<feature type="region of interest" description="Disordered" evidence="1">
    <location>
        <begin position="43"/>
        <end position="105"/>
    </location>
</feature>
<proteinExistence type="predicted"/>
<feature type="compositionally biased region" description="Low complexity" evidence="1">
    <location>
        <begin position="174"/>
        <end position="213"/>
    </location>
</feature>
<feature type="region of interest" description="Disordered" evidence="1">
    <location>
        <begin position="420"/>
        <end position="567"/>
    </location>
</feature>
<feature type="compositionally biased region" description="Pro residues" evidence="1">
    <location>
        <begin position="487"/>
        <end position="506"/>
    </location>
</feature>
<dbReference type="VEuPathDB" id="CryptoDB:Cvel_20224"/>
<gene>
    <name evidence="2" type="ORF">Cvel_20224</name>
</gene>
<sequence>MCRALIRAGADVRALNERGQTFLHQVFLPDDPLTGANAEQQMRDTNEGHSNGPSLPMSFPETSAGGETFNDRGETEPEISSVRAARGEQQGEAEAREEDKGTPPSFIFSFSQLELQELVGRLLLSEGVDHRSRDESGRTAADYAETSGNPLGKFLRALDGVKQREAVQQKLCSNRGAGASAGPPRPPTGSASTLGGLGASDALEGGKGSAEAAAGGGGVPPPPAGGLSRQGSWGVSSVASPFLLFSSPYSSGAGGGRQTGIGIGGPRMTPPPFSSGSMSPLCMGECLLGGKECGSGRGRSGSLSHQSTVPPCSSCLGPAAAGASSSVSASFGEVTTTCRQGIGSVRSGVAVAVGPSGRLLTGQSGGLGAAGSDDGASPTFFPFHVPPPCTPLPPRPSGGQWGLSQRGCCHGGLSGVHGSLHTGGSGSGSPLASPPYHLTPPAAGTRPPPSTPLVWGGPRVPGRECDGGNAGALSGRNSSNGGLHGTPVPPPLTRLPLPLPLPPLQLPSPLLAHPLSASRNSRNRPHAVNSRERASSSSSGNPFQLASSSSEAAEADKGADRGSEGKR</sequence>
<accession>A0A0G4G4K6</accession>
<evidence type="ECO:0000256" key="1">
    <source>
        <dbReference type="SAM" id="MobiDB-lite"/>
    </source>
</evidence>